<dbReference type="PRINTS" id="PR00453">
    <property type="entry name" value="VWFADOMAIN"/>
</dbReference>
<evidence type="ECO:0000256" key="9">
    <source>
        <dbReference type="SAM" id="SignalP"/>
    </source>
</evidence>
<evidence type="ECO:0000256" key="5">
    <source>
        <dbReference type="ARBA" id="ARBA00022737"/>
    </source>
</evidence>
<dbReference type="Pfam" id="PF12662">
    <property type="entry name" value="cEGF"/>
    <property type="match status" value="1"/>
</dbReference>
<dbReference type="PANTHER" id="PTHR24020">
    <property type="entry name" value="COLLAGEN ALPHA"/>
    <property type="match status" value="1"/>
</dbReference>
<dbReference type="Gene3D" id="1.20.5.30">
    <property type="match status" value="1"/>
</dbReference>
<evidence type="ECO:0000256" key="8">
    <source>
        <dbReference type="ARBA" id="ARBA00023180"/>
    </source>
</evidence>
<dbReference type="GO" id="GO:0005509">
    <property type="term" value="F:calcium ion binding"/>
    <property type="evidence" value="ECO:0007669"/>
    <property type="project" value="InterPro"/>
</dbReference>
<dbReference type="PROSITE" id="PS01186">
    <property type="entry name" value="EGF_2"/>
    <property type="match status" value="4"/>
</dbReference>
<comment type="subcellular location">
    <subcellularLocation>
        <location evidence="1">Secreted</location>
    </subcellularLocation>
</comment>
<evidence type="ECO:0000313" key="11">
    <source>
        <dbReference type="Ensembl" id="ENSMMOP00000026366.1"/>
    </source>
</evidence>
<dbReference type="GO" id="GO:0005576">
    <property type="term" value="C:extracellular region"/>
    <property type="evidence" value="ECO:0007669"/>
    <property type="project" value="UniProtKB-SubCell"/>
</dbReference>
<dbReference type="SMART" id="SM00181">
    <property type="entry name" value="EGF"/>
    <property type="match status" value="6"/>
</dbReference>
<keyword evidence="6" id="KW-0175">Coiled coil</keyword>
<dbReference type="InterPro" id="IPR036337">
    <property type="entry name" value="Matrilin_CC_sf"/>
</dbReference>
<reference evidence="11" key="2">
    <citation type="submission" date="2025-09" db="UniProtKB">
        <authorList>
            <consortium name="Ensembl"/>
        </authorList>
    </citation>
    <scope>IDENTIFICATION</scope>
</reference>
<keyword evidence="5" id="KW-0677">Repeat</keyword>
<dbReference type="InterPro" id="IPR026823">
    <property type="entry name" value="cEGF"/>
</dbReference>
<dbReference type="FunFam" id="2.10.25.10:FF:000227">
    <property type="entry name" value="Matrilin 4"/>
    <property type="match status" value="1"/>
</dbReference>
<keyword evidence="12" id="KW-1185">Reference proteome</keyword>
<evidence type="ECO:0000256" key="4">
    <source>
        <dbReference type="ARBA" id="ARBA00022729"/>
    </source>
</evidence>
<dbReference type="PROSITE" id="PS50234">
    <property type="entry name" value="VWFA"/>
    <property type="match status" value="2"/>
</dbReference>
<dbReference type="SUPFAM" id="SSF58002">
    <property type="entry name" value="Chicken cartilage matrix protein"/>
    <property type="match status" value="1"/>
</dbReference>
<keyword evidence="8" id="KW-0325">Glycoprotein</keyword>
<proteinExistence type="predicted"/>
<keyword evidence="4 9" id="KW-0732">Signal</keyword>
<dbReference type="SUPFAM" id="SSF53300">
    <property type="entry name" value="vWA-like"/>
    <property type="match status" value="2"/>
</dbReference>
<dbReference type="Pfam" id="PF00092">
    <property type="entry name" value="VWA"/>
    <property type="match status" value="2"/>
</dbReference>
<dbReference type="InterPro" id="IPR002035">
    <property type="entry name" value="VWF_A"/>
</dbReference>
<dbReference type="PANTHER" id="PTHR24020:SF14">
    <property type="entry name" value="MATRILIN-4"/>
    <property type="match status" value="1"/>
</dbReference>
<dbReference type="SMART" id="SM00327">
    <property type="entry name" value="VWA"/>
    <property type="match status" value="2"/>
</dbReference>
<dbReference type="InterPro" id="IPR050525">
    <property type="entry name" value="ECM_Assembly_Org"/>
</dbReference>
<dbReference type="Pfam" id="PF10393">
    <property type="entry name" value="Matrilin_ccoil"/>
    <property type="match status" value="1"/>
</dbReference>
<feature type="signal peptide" evidence="9">
    <location>
        <begin position="1"/>
        <end position="21"/>
    </location>
</feature>
<evidence type="ECO:0000256" key="7">
    <source>
        <dbReference type="ARBA" id="ARBA00023157"/>
    </source>
</evidence>
<dbReference type="InterPro" id="IPR036465">
    <property type="entry name" value="vWFA_dom_sf"/>
</dbReference>
<dbReference type="SMART" id="SM01279">
    <property type="entry name" value="Matrilin_ccoil"/>
    <property type="match status" value="1"/>
</dbReference>
<dbReference type="SMART" id="SM00179">
    <property type="entry name" value="EGF_CA"/>
    <property type="match status" value="6"/>
</dbReference>
<evidence type="ECO:0000313" key="12">
    <source>
        <dbReference type="Proteomes" id="UP000261620"/>
    </source>
</evidence>
<keyword evidence="2" id="KW-0964">Secreted</keyword>
<dbReference type="STRING" id="94237.ENSMMOP00000026366"/>
<evidence type="ECO:0000256" key="3">
    <source>
        <dbReference type="ARBA" id="ARBA00022536"/>
    </source>
</evidence>
<dbReference type="FunFam" id="3.40.50.410:FF:000004">
    <property type="entry name" value="collagen alpha-6(VI) chain"/>
    <property type="match status" value="2"/>
</dbReference>
<reference evidence="11" key="1">
    <citation type="submission" date="2025-08" db="UniProtKB">
        <authorList>
            <consortium name="Ensembl"/>
        </authorList>
    </citation>
    <scope>IDENTIFICATION</scope>
</reference>
<dbReference type="Gene3D" id="3.40.50.410">
    <property type="entry name" value="von Willebrand factor, type A domain"/>
    <property type="match status" value="2"/>
</dbReference>
<feature type="domain" description="VWFA" evidence="10">
    <location>
        <begin position="37"/>
        <end position="214"/>
    </location>
</feature>
<feature type="domain" description="VWFA" evidence="10">
    <location>
        <begin position="572"/>
        <end position="747"/>
    </location>
</feature>
<dbReference type="SUPFAM" id="SSF57184">
    <property type="entry name" value="Growth factor receptor domain"/>
    <property type="match status" value="2"/>
</dbReference>
<organism evidence="11 12">
    <name type="scientific">Mola mola</name>
    <name type="common">Ocean sunfish</name>
    <name type="synonym">Tetraodon mola</name>
    <dbReference type="NCBI Taxonomy" id="94237"/>
    <lineage>
        <taxon>Eukaryota</taxon>
        <taxon>Metazoa</taxon>
        <taxon>Chordata</taxon>
        <taxon>Craniata</taxon>
        <taxon>Vertebrata</taxon>
        <taxon>Euteleostomi</taxon>
        <taxon>Actinopterygii</taxon>
        <taxon>Neopterygii</taxon>
        <taxon>Teleostei</taxon>
        <taxon>Neoteleostei</taxon>
        <taxon>Acanthomorphata</taxon>
        <taxon>Eupercaria</taxon>
        <taxon>Tetraodontiformes</taxon>
        <taxon>Molidae</taxon>
        <taxon>Mola</taxon>
    </lineage>
</organism>
<dbReference type="FunFam" id="2.10.25.10:FF:000126">
    <property type="entry name" value="Matrilin 3"/>
    <property type="match status" value="2"/>
</dbReference>
<dbReference type="Gene3D" id="2.10.25.10">
    <property type="entry name" value="Laminin"/>
    <property type="match status" value="6"/>
</dbReference>
<evidence type="ECO:0000256" key="2">
    <source>
        <dbReference type="ARBA" id="ARBA00022525"/>
    </source>
</evidence>
<sequence length="793" mass="88031">MRQLRGLWGFILLTLAVLAGARPKAGLEQKCKSGPVDLVFLIDSSRSVRPHEFETMRKFMIDILNTLDIGLNATRVGVVQYSSQVLQLEFSLKTHAKLDAMVKNINQIIPLAQGTMTGLAIRYVMNAAFTAEEGDRPKVPNVAVIVTDGRPQDRVAEVAAEARERGIEIYAVGVARADMTSLRAMASPPFEDHVFLVESFDLIHQFGLQFQDKLCGVDLCVESEHGCEHICESSPGSYHCLCLPGYTLNDDGKTCAAVDLCSEGKHNCEQICLSSPGSFSCDCNKGFKLNDDKKTCSSYIISNCILENKPIFSLGIYSRVQKCLDETLGVILSLYNVIEIQDQQHCPFSCCLWPRCFPLSVIDYCSFGNHSCDHECASVLNGYRCRCNEGYRLLDDGKTCQGERRIQTKPRRLLLLNLPNVHDVTELLTNTHCVCNHRVTLNVSLKYNLKHDCQQICVSAPGVFICDCDEGYTLNEDKKTCTPVDLCAEGKHNCEQICISAPGTFTCDCNKGFKLNRDKKTCTNMDLCNTVEHGCEHQCVSTPGSYYCVCPEGQQLQEDGKSCGTCKSANIDLVLLINGSKSVRPQNFELVKKFVNQVVDSLDLSPHGTRVGLVQYSSRVRTEFPLNMYHTAEEIKAAVMKIEYMEKGTMTGLALKHMVENSFSEAEGARPASRNIPRIGLVFTDGRSQDDITEYAKRAKEAGITMYAVGVGKAVEDELREIASEPVEKHFYYTTDFTAISNIAENLKLNVCPEESQGEIEVKDPCACESLVEFQQATMSSLEQLTQKHILSK</sequence>
<evidence type="ECO:0000256" key="6">
    <source>
        <dbReference type="ARBA" id="ARBA00023054"/>
    </source>
</evidence>
<evidence type="ECO:0000256" key="1">
    <source>
        <dbReference type="ARBA" id="ARBA00004613"/>
    </source>
</evidence>
<feature type="chain" id="PRO_5018658416" description="VWFA domain-containing protein" evidence="9">
    <location>
        <begin position="22"/>
        <end position="793"/>
    </location>
</feature>
<dbReference type="Pfam" id="PF14670">
    <property type="entry name" value="FXa_inhibition"/>
    <property type="match status" value="5"/>
</dbReference>
<evidence type="ECO:0000259" key="10">
    <source>
        <dbReference type="PROSITE" id="PS50234"/>
    </source>
</evidence>
<name>A0A3Q3XNX7_MOLML</name>
<accession>A0A3Q3XNX7</accession>
<keyword evidence="7" id="KW-1015">Disulfide bond</keyword>
<dbReference type="AlphaFoldDB" id="A0A3Q3XNX7"/>
<dbReference type="InterPro" id="IPR009030">
    <property type="entry name" value="Growth_fac_rcpt_cys_sf"/>
</dbReference>
<dbReference type="InterPro" id="IPR000742">
    <property type="entry name" value="EGF"/>
</dbReference>
<dbReference type="Proteomes" id="UP000261620">
    <property type="component" value="Unplaced"/>
</dbReference>
<keyword evidence="3" id="KW-0245">EGF-like domain</keyword>
<dbReference type="Ensembl" id="ENSMMOT00000026811.1">
    <property type="protein sequence ID" value="ENSMMOP00000026366.1"/>
    <property type="gene ID" value="ENSMMOG00000019973.1"/>
</dbReference>
<dbReference type="InterPro" id="IPR019466">
    <property type="entry name" value="Matrilin_CC_trimer"/>
</dbReference>
<dbReference type="InterPro" id="IPR001881">
    <property type="entry name" value="EGF-like_Ca-bd_dom"/>
</dbReference>
<protein>
    <recommendedName>
        <fullName evidence="10">VWFA domain-containing protein</fullName>
    </recommendedName>
</protein>